<accession>A0ABQ1LE08</accession>
<feature type="transmembrane region" description="Helical" evidence="1">
    <location>
        <begin position="210"/>
        <end position="231"/>
    </location>
</feature>
<dbReference type="RefSeq" id="WP_229717460.1">
    <property type="nucleotide sequence ID" value="NZ_BMIK01000003.1"/>
</dbReference>
<protein>
    <submittedName>
        <fullName evidence="3">Fatty acid desaturase</fullName>
    </submittedName>
</protein>
<feature type="transmembrane region" description="Helical" evidence="1">
    <location>
        <begin position="42"/>
        <end position="61"/>
    </location>
</feature>
<evidence type="ECO:0000313" key="3">
    <source>
        <dbReference type="EMBL" id="GGC23383.1"/>
    </source>
</evidence>
<keyword evidence="1" id="KW-0472">Membrane</keyword>
<dbReference type="PANTHER" id="PTHR19353">
    <property type="entry name" value="FATTY ACID DESATURASE 2"/>
    <property type="match status" value="1"/>
</dbReference>
<name>A0ABQ1LE08_9SPHI</name>
<dbReference type="Proteomes" id="UP000597338">
    <property type="component" value="Unassembled WGS sequence"/>
</dbReference>
<feature type="transmembrane region" description="Helical" evidence="1">
    <location>
        <begin position="237"/>
        <end position="259"/>
    </location>
</feature>
<evidence type="ECO:0000313" key="4">
    <source>
        <dbReference type="Proteomes" id="UP000597338"/>
    </source>
</evidence>
<feature type="domain" description="Fatty acid desaturase" evidence="2">
    <location>
        <begin position="71"/>
        <end position="349"/>
    </location>
</feature>
<dbReference type="InterPro" id="IPR005804">
    <property type="entry name" value="FA_desaturase_dom"/>
</dbReference>
<organism evidence="3 4">
    <name type="scientific">Parapedobacter defluvii</name>
    <dbReference type="NCBI Taxonomy" id="2045106"/>
    <lineage>
        <taxon>Bacteria</taxon>
        <taxon>Pseudomonadati</taxon>
        <taxon>Bacteroidota</taxon>
        <taxon>Sphingobacteriia</taxon>
        <taxon>Sphingobacteriales</taxon>
        <taxon>Sphingobacteriaceae</taxon>
        <taxon>Parapedobacter</taxon>
    </lineage>
</organism>
<proteinExistence type="predicted"/>
<dbReference type="Pfam" id="PF00487">
    <property type="entry name" value="FA_desaturase"/>
    <property type="match status" value="1"/>
</dbReference>
<keyword evidence="1" id="KW-0812">Transmembrane</keyword>
<gene>
    <name evidence="3" type="ORF">GCM10011386_14120</name>
</gene>
<dbReference type="CDD" id="cd03506">
    <property type="entry name" value="Delta6-FADS-like"/>
    <property type="match status" value="1"/>
</dbReference>
<dbReference type="EMBL" id="BMIK01000003">
    <property type="protein sequence ID" value="GGC23383.1"/>
    <property type="molecule type" value="Genomic_DNA"/>
</dbReference>
<evidence type="ECO:0000259" key="2">
    <source>
        <dbReference type="Pfam" id="PF00487"/>
    </source>
</evidence>
<dbReference type="PANTHER" id="PTHR19353:SF19">
    <property type="entry name" value="DELTA(5) FATTY ACID DESATURASE C-RELATED"/>
    <property type="match status" value="1"/>
</dbReference>
<evidence type="ECO:0000256" key="1">
    <source>
        <dbReference type="SAM" id="Phobius"/>
    </source>
</evidence>
<keyword evidence="1" id="KW-1133">Transmembrane helix</keyword>
<feature type="transmembrane region" description="Helical" evidence="1">
    <location>
        <begin position="73"/>
        <end position="93"/>
    </location>
</feature>
<keyword evidence="4" id="KW-1185">Reference proteome</keyword>
<dbReference type="InterPro" id="IPR012171">
    <property type="entry name" value="Fatty_acid_desaturase"/>
</dbReference>
<sequence>MNMKKLDIVRFPPKGENSFYDTVVSGVKGYFKTNAISPYANTAMWVKTFVMLLLYVVPYVLMVSGVAGNSVWLFWGFWFLMGLGMVGIGASVMHDANHGTYSPNKKVNSTIGSILEIIGGYSVTWKIQHNLLHHTYTNIAGLDDDINSVVFLRFSPRQPRYWFHRYQYWYAWFFYMIMTLYWMTAKDYLQAIRYKKHGLLNKQKISLKKALFRITLYKLFYYGYILALPLLFSDMPWYAVLTGFVIMHFTAGLFLACIFQPSHIMEESAFAEPVTKDSALYMADSWALHEVGNTTNFAPKNRFLSWFIGGLNYQIEHHLFTWVCHVHYPKIAPIVRSAATAFGLPYHEQPTFLKALLQHAKMLKKLGRKDFLPA</sequence>
<comment type="caution">
    <text evidence="3">The sequence shown here is derived from an EMBL/GenBank/DDBJ whole genome shotgun (WGS) entry which is preliminary data.</text>
</comment>
<reference evidence="4" key="1">
    <citation type="journal article" date="2019" name="Int. J. Syst. Evol. Microbiol.">
        <title>The Global Catalogue of Microorganisms (GCM) 10K type strain sequencing project: providing services to taxonomists for standard genome sequencing and annotation.</title>
        <authorList>
            <consortium name="The Broad Institute Genomics Platform"/>
            <consortium name="The Broad Institute Genome Sequencing Center for Infectious Disease"/>
            <person name="Wu L."/>
            <person name="Ma J."/>
        </authorList>
    </citation>
    <scope>NUCLEOTIDE SEQUENCE [LARGE SCALE GENOMIC DNA]</scope>
    <source>
        <strain evidence="4">CGMCC 1.15342</strain>
    </source>
</reference>
<dbReference type="PIRSF" id="PIRSF015921">
    <property type="entry name" value="FA_sphinglp_des"/>
    <property type="match status" value="1"/>
</dbReference>
<feature type="transmembrane region" description="Helical" evidence="1">
    <location>
        <begin position="169"/>
        <end position="189"/>
    </location>
</feature>